<protein>
    <submittedName>
        <fullName evidence="1">Tetratricopeptide repeat protein</fullName>
    </submittedName>
</protein>
<evidence type="ECO:0000313" key="1">
    <source>
        <dbReference type="EMBL" id="GER52868.1"/>
    </source>
</evidence>
<proteinExistence type="predicted"/>
<evidence type="ECO:0000313" key="2">
    <source>
        <dbReference type="Proteomes" id="UP000325081"/>
    </source>
</evidence>
<feature type="non-terminal residue" evidence="1">
    <location>
        <position position="503"/>
    </location>
</feature>
<keyword evidence="2" id="KW-1185">Reference proteome</keyword>
<gene>
    <name evidence="1" type="ORF">STAS_30348</name>
</gene>
<sequence length="503" mass="58017">MIIVNSTSFRHWYLRFWYWYVEIFSNLECTFIPTGFASACWTRPAIAIGIFGSKISSRFTGNPRPPLSSVGSFSLLSPGILSIGTYSLLSPGIPQLRKKNPRWIIRNQVMSGFFVHNLRHESDADDLCGEDKLKVVVDKEGKLKVVVDKDELELFEHELIKGDVDMSYLKDFWPNVFLRVTDLDFSNWFIQFYKHGDILINFCAKQLNDLLMPILRVIPRVKLYHHRGSLLLHVREIHVPFSASGELLHTVSGDLNYKKMVPDVKRFHKNVQYHTPNPAEMEMAKTRSLRREEAAKRKLPEVPKRLKKASKAQLPKVPKSSTPKVPAAELKLFEITLIRGGISLSLLMDYWPNTFLDLNAYVEFLYEWYEHWCLQHSKHRGDICSRPVDYLLGTKELHDKVIRDLNLLPHDKVMSLSWFKSFFKFDCALMLYNYRGSIILRVREILIPFSVSGELIKTVVSAGVQCKVDDDGWKVLKNAGLTESLEDTADPPTFDPSDRLLLK</sequence>
<name>A0A5A7R619_STRAF</name>
<accession>A0A5A7R619</accession>
<reference evidence="2" key="1">
    <citation type="journal article" date="2019" name="Curr. Biol.">
        <title>Genome Sequence of Striga asiatica Provides Insight into the Evolution of Plant Parasitism.</title>
        <authorList>
            <person name="Yoshida S."/>
            <person name="Kim S."/>
            <person name="Wafula E.K."/>
            <person name="Tanskanen J."/>
            <person name="Kim Y.M."/>
            <person name="Honaas L."/>
            <person name="Yang Z."/>
            <person name="Spallek T."/>
            <person name="Conn C.E."/>
            <person name="Ichihashi Y."/>
            <person name="Cheong K."/>
            <person name="Cui S."/>
            <person name="Der J.P."/>
            <person name="Gundlach H."/>
            <person name="Jiao Y."/>
            <person name="Hori C."/>
            <person name="Ishida J.K."/>
            <person name="Kasahara H."/>
            <person name="Kiba T."/>
            <person name="Kim M.S."/>
            <person name="Koo N."/>
            <person name="Laohavisit A."/>
            <person name="Lee Y.H."/>
            <person name="Lumba S."/>
            <person name="McCourt P."/>
            <person name="Mortimer J.C."/>
            <person name="Mutuku J.M."/>
            <person name="Nomura T."/>
            <person name="Sasaki-Sekimoto Y."/>
            <person name="Seto Y."/>
            <person name="Wang Y."/>
            <person name="Wakatake T."/>
            <person name="Sakakibara H."/>
            <person name="Demura T."/>
            <person name="Yamaguchi S."/>
            <person name="Yoneyama K."/>
            <person name="Manabe R.I."/>
            <person name="Nelson D.C."/>
            <person name="Schulman A.H."/>
            <person name="Timko M.P."/>
            <person name="dePamphilis C.W."/>
            <person name="Choi D."/>
            <person name="Shirasu K."/>
        </authorList>
    </citation>
    <scope>NUCLEOTIDE SEQUENCE [LARGE SCALE GENOMIC DNA]</scope>
    <source>
        <strain evidence="2">cv. UVA1</strain>
    </source>
</reference>
<dbReference type="AlphaFoldDB" id="A0A5A7R619"/>
<dbReference type="EMBL" id="BKCP01010514">
    <property type="protein sequence ID" value="GER52868.1"/>
    <property type="molecule type" value="Genomic_DNA"/>
</dbReference>
<comment type="caution">
    <text evidence="1">The sequence shown here is derived from an EMBL/GenBank/DDBJ whole genome shotgun (WGS) entry which is preliminary data.</text>
</comment>
<organism evidence="1 2">
    <name type="scientific">Striga asiatica</name>
    <name type="common">Asiatic witchweed</name>
    <name type="synonym">Buchnera asiatica</name>
    <dbReference type="NCBI Taxonomy" id="4170"/>
    <lineage>
        <taxon>Eukaryota</taxon>
        <taxon>Viridiplantae</taxon>
        <taxon>Streptophyta</taxon>
        <taxon>Embryophyta</taxon>
        <taxon>Tracheophyta</taxon>
        <taxon>Spermatophyta</taxon>
        <taxon>Magnoliopsida</taxon>
        <taxon>eudicotyledons</taxon>
        <taxon>Gunneridae</taxon>
        <taxon>Pentapetalae</taxon>
        <taxon>asterids</taxon>
        <taxon>lamiids</taxon>
        <taxon>Lamiales</taxon>
        <taxon>Orobanchaceae</taxon>
        <taxon>Buchnereae</taxon>
        <taxon>Striga</taxon>
    </lineage>
</organism>
<dbReference type="Proteomes" id="UP000325081">
    <property type="component" value="Unassembled WGS sequence"/>
</dbReference>